<dbReference type="EMBL" id="JABMKV010000001">
    <property type="protein sequence ID" value="NQX30960.1"/>
    <property type="molecule type" value="Genomic_DNA"/>
</dbReference>
<keyword evidence="2" id="KW-1185">Reference proteome</keyword>
<name>A0ABX2DAG3_9SPHI</name>
<accession>A0ABX2DAG3</accession>
<evidence type="ECO:0000313" key="2">
    <source>
        <dbReference type="Proteomes" id="UP000762110"/>
    </source>
</evidence>
<comment type="caution">
    <text evidence="1">The sequence shown here is derived from an EMBL/GenBank/DDBJ whole genome shotgun (WGS) entry which is preliminary data.</text>
</comment>
<dbReference type="RefSeq" id="WP_173269201.1">
    <property type="nucleotide sequence ID" value="NZ_JABMKV010000001.1"/>
</dbReference>
<proteinExistence type="predicted"/>
<sequence length="105" mass="12463">MIYANKKVVSKPDLAQQTAQIISNIKEWESKNLVRLELDTVFLYPQLWKNKIAAINWINCLHHYYCIKKQMKKSDSLYFKNIETDELIGTMINKKPKVLIFNEIM</sequence>
<protein>
    <submittedName>
        <fullName evidence="1">Uncharacterized protein</fullName>
    </submittedName>
</protein>
<dbReference type="Proteomes" id="UP000762110">
    <property type="component" value="Unassembled WGS sequence"/>
</dbReference>
<evidence type="ECO:0000313" key="1">
    <source>
        <dbReference type="EMBL" id="NQX30960.1"/>
    </source>
</evidence>
<reference evidence="1 2" key="1">
    <citation type="submission" date="2020-05" db="EMBL/GenBank/DDBJ databases">
        <title>Description of Pedobacter foliorum sp. nov.</title>
        <authorList>
            <person name="Qi S."/>
            <person name="Carlier A."/>
            <person name="Cnockaert M."/>
            <person name="Vandamme P."/>
        </authorList>
    </citation>
    <scope>NUCLEOTIDE SEQUENCE [LARGE SCALE GENOMIC DNA]</scope>
    <source>
        <strain evidence="1 2">LMG 31300</strain>
    </source>
</reference>
<gene>
    <name evidence="1" type="ORF">HQN85_04455</name>
</gene>
<organism evidence="1 2">
    <name type="scientific">Pedobacter boryungensis</name>
    <dbReference type="NCBI Taxonomy" id="869962"/>
    <lineage>
        <taxon>Bacteria</taxon>
        <taxon>Pseudomonadati</taxon>
        <taxon>Bacteroidota</taxon>
        <taxon>Sphingobacteriia</taxon>
        <taxon>Sphingobacteriales</taxon>
        <taxon>Sphingobacteriaceae</taxon>
        <taxon>Pedobacter</taxon>
    </lineage>
</organism>